<organism evidence="16">
    <name type="scientific">bioreactor metagenome</name>
    <dbReference type="NCBI Taxonomy" id="1076179"/>
    <lineage>
        <taxon>unclassified sequences</taxon>
        <taxon>metagenomes</taxon>
        <taxon>ecological metagenomes</taxon>
    </lineage>
</organism>
<evidence type="ECO:0000256" key="6">
    <source>
        <dbReference type="ARBA" id="ARBA00022839"/>
    </source>
</evidence>
<feature type="domain" description="UvrD-like helicase ATP-binding" evidence="14">
    <location>
        <begin position="20"/>
        <end position="469"/>
    </location>
</feature>
<reference evidence="16" key="1">
    <citation type="submission" date="2019-08" db="EMBL/GenBank/DDBJ databases">
        <authorList>
            <person name="Kucharzyk K."/>
            <person name="Murdoch R.W."/>
            <person name="Higgins S."/>
            <person name="Loffler F."/>
        </authorList>
    </citation>
    <scope>NUCLEOTIDE SEQUENCE</scope>
</reference>
<dbReference type="AlphaFoldDB" id="A0A644SX17"/>
<dbReference type="PROSITE" id="PS51217">
    <property type="entry name" value="UVRD_HELICASE_CTER"/>
    <property type="match status" value="1"/>
</dbReference>
<dbReference type="InterPro" id="IPR011335">
    <property type="entry name" value="Restrct_endonuc-II-like"/>
</dbReference>
<evidence type="ECO:0000256" key="5">
    <source>
        <dbReference type="ARBA" id="ARBA00022806"/>
    </source>
</evidence>
<gene>
    <name evidence="16" type="primary">addA_2</name>
    <name evidence="16" type="ORF">SDC9_04340</name>
</gene>
<dbReference type="Gene3D" id="3.90.320.10">
    <property type="match status" value="1"/>
</dbReference>
<comment type="caution">
    <text evidence="16">The sequence shown here is derived from an EMBL/GenBank/DDBJ whole genome shotgun (WGS) entry which is preliminary data.</text>
</comment>
<dbReference type="GO" id="GO:0043138">
    <property type="term" value="F:3'-5' DNA helicase activity"/>
    <property type="evidence" value="ECO:0007669"/>
    <property type="project" value="UniProtKB-EC"/>
</dbReference>
<dbReference type="Pfam" id="PF12705">
    <property type="entry name" value="PDDEXK_1"/>
    <property type="match status" value="1"/>
</dbReference>
<keyword evidence="7" id="KW-0067">ATP-binding</keyword>
<dbReference type="Gene3D" id="3.40.50.300">
    <property type="entry name" value="P-loop containing nucleotide triphosphate hydrolases"/>
    <property type="match status" value="4"/>
</dbReference>
<evidence type="ECO:0000256" key="10">
    <source>
        <dbReference type="ARBA" id="ARBA00023235"/>
    </source>
</evidence>
<dbReference type="PANTHER" id="PTHR11070">
    <property type="entry name" value="UVRD / RECB / PCRA DNA HELICASE FAMILY MEMBER"/>
    <property type="match status" value="1"/>
</dbReference>
<dbReference type="Pfam" id="PF13361">
    <property type="entry name" value="UvrD_C"/>
    <property type="match status" value="1"/>
</dbReference>
<dbReference type="PROSITE" id="PS51198">
    <property type="entry name" value="UVRD_HELICASE_ATP_BIND"/>
    <property type="match status" value="1"/>
</dbReference>
<evidence type="ECO:0000259" key="15">
    <source>
        <dbReference type="PROSITE" id="PS51217"/>
    </source>
</evidence>
<dbReference type="SUPFAM" id="SSF52540">
    <property type="entry name" value="P-loop containing nucleoside triphosphate hydrolases"/>
    <property type="match status" value="1"/>
</dbReference>
<dbReference type="InterPro" id="IPR027417">
    <property type="entry name" value="P-loop_NTPase"/>
</dbReference>
<dbReference type="GO" id="GO:0005829">
    <property type="term" value="C:cytosol"/>
    <property type="evidence" value="ECO:0007669"/>
    <property type="project" value="TreeGrafter"/>
</dbReference>
<dbReference type="PANTHER" id="PTHR11070:SF67">
    <property type="entry name" value="DNA 3'-5' HELICASE"/>
    <property type="match status" value="1"/>
</dbReference>
<dbReference type="GO" id="GO:0016887">
    <property type="term" value="F:ATP hydrolysis activity"/>
    <property type="evidence" value="ECO:0007669"/>
    <property type="project" value="RHEA"/>
</dbReference>
<comment type="catalytic activity">
    <reaction evidence="13">
        <text>ATP + H2O = ADP + phosphate + H(+)</text>
        <dbReference type="Rhea" id="RHEA:13065"/>
        <dbReference type="ChEBI" id="CHEBI:15377"/>
        <dbReference type="ChEBI" id="CHEBI:15378"/>
        <dbReference type="ChEBI" id="CHEBI:30616"/>
        <dbReference type="ChEBI" id="CHEBI:43474"/>
        <dbReference type="ChEBI" id="CHEBI:456216"/>
        <dbReference type="EC" id="5.6.2.4"/>
    </reaction>
</comment>
<keyword evidence="4 16" id="KW-0378">Hydrolase</keyword>
<sequence>MQNSFFGGTIMNQAESVQYLSRLDEPQRRAVLAQKSCVVTAGAGAGKTTVLAARFVHLVVDRKIPLRSILALTFTRKAAGQMYERIYLALADQNSLWAREQLEDFQNAQITTIDSFCTTILRDTARDFGYSPEFTVDAETCADLAQSIAQRYIRRNRHKEGLRELLAAFSPDDAAAFLFADLGLSFISPLALSRPLFEPMKEALAIFLADKLFESQTFLENSSKAIAALADFIREPKKDCAAAIEAATGYLAIRGALGRPMNGSVPPELGARIKKFSELGLRSYSKDEYETAVKISAKTAREEADRLTALSDYEAFFPSHRALLSRLDEYASELAEAKRLANIMDFKDLGLCAVEALRRRKDMRNYWKQRIASIMIDEFQDNNQIQKDLLYLLAERRDRTVEGIPSPADLEEGKLFFVGDEKQSIYRFRGADVSVFKSLSKELRPTSQASIPEAGNGPSLSLPNNYRSSSGLIRFFNRFFADVLDAGRGETPRNGSEVGRAGDLDYSSFEADYAAMEEGLSSSPEEFPCLIRYYLMESRDEQDEEEPDTYQGIEDDDDRLAFEVADFIRTNRGALKVRRASSGTGEARPSEFEDFAILLRSRNHQHRLEKYLRTMRIPYEAETPRGLYSESPANDIYHILRYAVDPADRASYAAVLRSPLVRVSEEAFLELLSAEDDAAGRQRLSVRDRSLLERMDLFFDELRAYLENLSTAELVERIWHKAGLRLDILSRPGSHSFLEHFDYIFHLAARADREGKPLSAFLETLGAAIGGRKEAPELDNVPRKLKGGVRILTIHKAKGLEFPIVIIPWIESTGKSGRSQKLWQMLPEGLAVDVKPFDAPGASARNILFDLGREREEAMEKAEIKRLLYVACTRAEDHLVFFAKNRKTTDQKGRSFKYYLDAFCRSPAAAEGSFLDLRELSSRPVEKALREGVSQPAPDLGAFGQAYKNREILKQAYPRSRLSVTALNAMAKSAAGLGDSPQSLWERGITETARTDPDRGIPPSTVFGSLCHDMTDFAIRNATVEGYSPGEKLVRDLGSELLPAALDQARHLVEAFLASEFWRSVSSSATRIRTEAPFLQALGGFYIEGRMDLLVESREECIVVDFKTDEELDPREYRLQLELYRRAAEALGGGRKARACLYWLKTGQLFWQEESIADAIILELARRAAASEPKPMDNAGIVLE</sequence>
<keyword evidence="5 16" id="KW-0347">Helicase</keyword>
<keyword evidence="1" id="KW-0540">Nuclease</keyword>
<evidence type="ECO:0000259" key="14">
    <source>
        <dbReference type="PROSITE" id="PS51198"/>
    </source>
</evidence>
<dbReference type="Pfam" id="PF00580">
    <property type="entry name" value="UvrD-helicase"/>
    <property type="match status" value="1"/>
</dbReference>
<evidence type="ECO:0000256" key="4">
    <source>
        <dbReference type="ARBA" id="ARBA00022801"/>
    </source>
</evidence>
<dbReference type="GO" id="GO:0004527">
    <property type="term" value="F:exonuclease activity"/>
    <property type="evidence" value="ECO:0007669"/>
    <property type="project" value="UniProtKB-KW"/>
</dbReference>
<dbReference type="InterPro" id="IPR038726">
    <property type="entry name" value="PDDEXK_AddAB-type"/>
</dbReference>
<keyword evidence="8" id="KW-0238">DNA-binding</keyword>
<dbReference type="InterPro" id="IPR000212">
    <property type="entry name" value="DNA_helicase_UvrD/REP"/>
</dbReference>
<feature type="domain" description="UvrD-like helicase C-terminal" evidence="15">
    <location>
        <begin position="517"/>
        <end position="799"/>
    </location>
</feature>
<dbReference type="InterPro" id="IPR014016">
    <property type="entry name" value="UvrD-like_ATP-bd"/>
</dbReference>
<evidence type="ECO:0000256" key="7">
    <source>
        <dbReference type="ARBA" id="ARBA00022840"/>
    </source>
</evidence>
<dbReference type="InterPro" id="IPR014017">
    <property type="entry name" value="DNA_helicase_UvrD-like_C"/>
</dbReference>
<keyword evidence="2" id="KW-0547">Nucleotide-binding</keyword>
<evidence type="ECO:0000256" key="12">
    <source>
        <dbReference type="ARBA" id="ARBA00034808"/>
    </source>
</evidence>
<dbReference type="InterPro" id="IPR011604">
    <property type="entry name" value="PDDEXK-like_dom_sf"/>
</dbReference>
<dbReference type="GO" id="GO:0000725">
    <property type="term" value="P:recombinational repair"/>
    <property type="evidence" value="ECO:0007669"/>
    <property type="project" value="TreeGrafter"/>
</dbReference>
<dbReference type="EC" id="5.6.2.4" evidence="12"/>
<keyword evidence="6" id="KW-0269">Exonuclease</keyword>
<evidence type="ECO:0000256" key="13">
    <source>
        <dbReference type="ARBA" id="ARBA00048988"/>
    </source>
</evidence>
<evidence type="ECO:0000256" key="9">
    <source>
        <dbReference type="ARBA" id="ARBA00023204"/>
    </source>
</evidence>
<dbReference type="Gene3D" id="1.10.486.10">
    <property type="entry name" value="PCRA, domain 4"/>
    <property type="match status" value="1"/>
</dbReference>
<dbReference type="EMBL" id="VSSQ01000008">
    <property type="protein sequence ID" value="MPL58797.1"/>
    <property type="molecule type" value="Genomic_DNA"/>
</dbReference>
<accession>A0A644SX17</accession>
<evidence type="ECO:0000256" key="3">
    <source>
        <dbReference type="ARBA" id="ARBA00022763"/>
    </source>
</evidence>
<comment type="catalytic activity">
    <reaction evidence="11">
        <text>Couples ATP hydrolysis with the unwinding of duplex DNA by translocating in the 3'-5' direction.</text>
        <dbReference type="EC" id="5.6.2.4"/>
    </reaction>
</comment>
<evidence type="ECO:0000256" key="2">
    <source>
        <dbReference type="ARBA" id="ARBA00022741"/>
    </source>
</evidence>
<evidence type="ECO:0000256" key="8">
    <source>
        <dbReference type="ARBA" id="ARBA00023125"/>
    </source>
</evidence>
<evidence type="ECO:0000256" key="11">
    <source>
        <dbReference type="ARBA" id="ARBA00034617"/>
    </source>
</evidence>
<keyword evidence="9" id="KW-0234">DNA repair</keyword>
<name>A0A644SX17_9ZZZZ</name>
<dbReference type="SUPFAM" id="SSF52980">
    <property type="entry name" value="Restriction endonuclease-like"/>
    <property type="match status" value="1"/>
</dbReference>
<dbReference type="GO" id="GO:0003677">
    <property type="term" value="F:DNA binding"/>
    <property type="evidence" value="ECO:0007669"/>
    <property type="project" value="UniProtKB-KW"/>
</dbReference>
<keyword evidence="10" id="KW-0413">Isomerase</keyword>
<proteinExistence type="predicted"/>
<protein>
    <recommendedName>
        <fullName evidence="12">DNA 3'-5' helicase</fullName>
        <ecNumber evidence="12">5.6.2.4</ecNumber>
    </recommendedName>
</protein>
<evidence type="ECO:0000313" key="16">
    <source>
        <dbReference type="EMBL" id="MPL58797.1"/>
    </source>
</evidence>
<keyword evidence="3" id="KW-0227">DNA damage</keyword>
<dbReference type="GO" id="GO:0005524">
    <property type="term" value="F:ATP binding"/>
    <property type="evidence" value="ECO:0007669"/>
    <property type="project" value="UniProtKB-KW"/>
</dbReference>
<evidence type="ECO:0000256" key="1">
    <source>
        <dbReference type="ARBA" id="ARBA00022722"/>
    </source>
</evidence>